<accession>A0A2N1N380</accession>
<reference evidence="1 2" key="2">
    <citation type="submission" date="2017-10" db="EMBL/GenBank/DDBJ databases">
        <title>Extensive intraspecific genome diversity in a model arbuscular mycorrhizal fungus.</title>
        <authorList>
            <person name="Chen E.C.H."/>
            <person name="Morin E."/>
            <person name="Baudet D."/>
            <person name="Noel J."/>
            <person name="Ndikumana S."/>
            <person name="Charron P."/>
            <person name="St-Onge C."/>
            <person name="Giorgi J."/>
            <person name="Grigoriev I.V."/>
            <person name="Roux C."/>
            <person name="Martin F.M."/>
            <person name="Corradi N."/>
        </authorList>
    </citation>
    <scope>NUCLEOTIDE SEQUENCE [LARGE SCALE GENOMIC DNA]</scope>
    <source>
        <strain evidence="1 2">C2</strain>
    </source>
</reference>
<dbReference type="GO" id="GO:0016705">
    <property type="term" value="F:oxidoreductase activity, acting on paired donors, with incorporation or reduction of molecular oxygen"/>
    <property type="evidence" value="ECO:0007669"/>
    <property type="project" value="InterPro"/>
</dbReference>
<dbReference type="SUPFAM" id="SSF48264">
    <property type="entry name" value="Cytochrome P450"/>
    <property type="match status" value="1"/>
</dbReference>
<dbReference type="GO" id="GO:0005506">
    <property type="term" value="F:iron ion binding"/>
    <property type="evidence" value="ECO:0007669"/>
    <property type="project" value="InterPro"/>
</dbReference>
<gene>
    <name evidence="1" type="ORF">RhiirC2_750362</name>
</gene>
<comment type="caution">
    <text evidence="1">The sequence shown here is derived from an EMBL/GenBank/DDBJ whole genome shotgun (WGS) entry which is preliminary data.</text>
</comment>
<name>A0A2N1N380_9GLOM</name>
<evidence type="ECO:0000313" key="2">
    <source>
        <dbReference type="Proteomes" id="UP000233469"/>
    </source>
</evidence>
<dbReference type="InterPro" id="IPR036396">
    <property type="entry name" value="Cyt_P450_sf"/>
</dbReference>
<protein>
    <submittedName>
        <fullName evidence="1">Uncharacterized protein</fullName>
    </submittedName>
</protein>
<dbReference type="AlphaFoldDB" id="A0A2N1N380"/>
<organism evidence="1 2">
    <name type="scientific">Rhizophagus irregularis</name>
    <dbReference type="NCBI Taxonomy" id="588596"/>
    <lineage>
        <taxon>Eukaryota</taxon>
        <taxon>Fungi</taxon>
        <taxon>Fungi incertae sedis</taxon>
        <taxon>Mucoromycota</taxon>
        <taxon>Glomeromycotina</taxon>
        <taxon>Glomeromycetes</taxon>
        <taxon>Glomerales</taxon>
        <taxon>Glomeraceae</taxon>
        <taxon>Rhizophagus</taxon>
    </lineage>
</organism>
<dbReference type="GO" id="GO:0020037">
    <property type="term" value="F:heme binding"/>
    <property type="evidence" value="ECO:0007669"/>
    <property type="project" value="InterPro"/>
</dbReference>
<evidence type="ECO:0000313" key="1">
    <source>
        <dbReference type="EMBL" id="PKK68329.1"/>
    </source>
</evidence>
<reference evidence="1 2" key="1">
    <citation type="submission" date="2016-04" db="EMBL/GenBank/DDBJ databases">
        <title>Genome analyses suggest a sexual origin of heterokaryosis in a supposedly ancient asexual fungus.</title>
        <authorList>
            <person name="Ropars J."/>
            <person name="Sedzielewska K."/>
            <person name="Noel J."/>
            <person name="Charron P."/>
            <person name="Farinelli L."/>
            <person name="Marton T."/>
            <person name="Kruger M."/>
            <person name="Pelin A."/>
            <person name="Brachmann A."/>
            <person name="Corradi N."/>
        </authorList>
    </citation>
    <scope>NUCLEOTIDE SEQUENCE [LARGE SCALE GENOMIC DNA]</scope>
    <source>
        <strain evidence="1 2">C2</strain>
    </source>
</reference>
<dbReference type="GO" id="GO:0004497">
    <property type="term" value="F:monooxygenase activity"/>
    <property type="evidence" value="ECO:0007669"/>
    <property type="project" value="InterPro"/>
</dbReference>
<sequence length="59" mass="7031">MLTAYTDRDICEVKYYDEEYTSRPLTDEEVRGNLWETFVAGIDTVNTYLYFIAMAQELY</sequence>
<proteinExistence type="predicted"/>
<dbReference type="Proteomes" id="UP000233469">
    <property type="component" value="Unassembled WGS sequence"/>
</dbReference>
<dbReference type="EMBL" id="LLXL01000852">
    <property type="protein sequence ID" value="PKK68329.1"/>
    <property type="molecule type" value="Genomic_DNA"/>
</dbReference>